<dbReference type="AlphaFoldDB" id="D7E7H4"/>
<dbReference type="PRINTS" id="PR00421">
    <property type="entry name" value="THIOREDOXIN"/>
</dbReference>
<name>D7E7H4_METEZ</name>
<gene>
    <name evidence="6" type="ordered locus">Metev_1035</name>
</gene>
<dbReference type="PROSITE" id="PS00194">
    <property type="entry name" value="THIOREDOXIN_1"/>
    <property type="match status" value="1"/>
</dbReference>
<keyword evidence="3" id="KW-1015">Disulfide bond</keyword>
<dbReference type="InterPro" id="IPR005746">
    <property type="entry name" value="Thioredoxin"/>
</dbReference>
<dbReference type="PANTHER" id="PTHR45663">
    <property type="entry name" value="GEO12009P1"/>
    <property type="match status" value="1"/>
</dbReference>
<evidence type="ECO:0000256" key="1">
    <source>
        <dbReference type="ARBA" id="ARBA00022448"/>
    </source>
</evidence>
<dbReference type="PROSITE" id="PS51352">
    <property type="entry name" value="THIOREDOXIN_2"/>
    <property type="match status" value="1"/>
</dbReference>
<evidence type="ECO:0000256" key="4">
    <source>
        <dbReference type="ARBA" id="ARBA00023284"/>
    </source>
</evidence>
<dbReference type="STRING" id="644295.Metev_1035"/>
<sequence>MEDLEELEEIRKKKIKEIQKSMERRSYPSKPFDVTDSNVDETVSKYPLVVIDCWAEWCGPCKKIAPAIEELASEYQGKAVFAKLDVDNNQESAKKFGISSIPTLLIFKNKVLIDYIIGAVSKQDIIKRLQPHM</sequence>
<dbReference type="KEGG" id="mev:Metev_1035"/>
<evidence type="ECO:0000256" key="3">
    <source>
        <dbReference type="ARBA" id="ARBA00023157"/>
    </source>
</evidence>
<keyword evidence="1" id="KW-0813">Transport</keyword>
<dbReference type="GO" id="GO:0015035">
    <property type="term" value="F:protein-disulfide reductase activity"/>
    <property type="evidence" value="ECO:0007669"/>
    <property type="project" value="InterPro"/>
</dbReference>
<dbReference type="Pfam" id="PF00085">
    <property type="entry name" value="Thioredoxin"/>
    <property type="match status" value="1"/>
</dbReference>
<dbReference type="GeneID" id="9346665"/>
<dbReference type="Gene3D" id="3.40.30.10">
    <property type="entry name" value="Glutaredoxin"/>
    <property type="match status" value="1"/>
</dbReference>
<organism evidence="6 7">
    <name type="scientific">Methanohalobium evestigatum (strain ATCC BAA-1072 / DSM 3721 / NBRC 107634 / OCM 161 / Z-7303)</name>
    <dbReference type="NCBI Taxonomy" id="644295"/>
    <lineage>
        <taxon>Archaea</taxon>
        <taxon>Methanobacteriati</taxon>
        <taxon>Methanobacteriota</taxon>
        <taxon>Stenosarchaea group</taxon>
        <taxon>Methanomicrobia</taxon>
        <taxon>Methanosarcinales</taxon>
        <taxon>Methanosarcinaceae</taxon>
        <taxon>Methanohalobium</taxon>
    </lineage>
</organism>
<dbReference type="SUPFAM" id="SSF52833">
    <property type="entry name" value="Thioredoxin-like"/>
    <property type="match status" value="1"/>
</dbReference>
<feature type="domain" description="Thioredoxin" evidence="5">
    <location>
        <begin position="21"/>
        <end position="133"/>
    </location>
</feature>
<dbReference type="GO" id="GO:0005737">
    <property type="term" value="C:cytoplasm"/>
    <property type="evidence" value="ECO:0007669"/>
    <property type="project" value="TreeGrafter"/>
</dbReference>
<proteinExistence type="predicted"/>
<dbReference type="NCBIfam" id="TIGR01068">
    <property type="entry name" value="thioredoxin"/>
    <property type="match status" value="1"/>
</dbReference>
<dbReference type="FunFam" id="3.40.30.10:FF:000001">
    <property type="entry name" value="Thioredoxin"/>
    <property type="match status" value="1"/>
</dbReference>
<dbReference type="HOGENOM" id="CLU_090389_10_1_2"/>
<evidence type="ECO:0000313" key="7">
    <source>
        <dbReference type="Proteomes" id="UP000000391"/>
    </source>
</evidence>
<dbReference type="InterPro" id="IPR017937">
    <property type="entry name" value="Thioredoxin_CS"/>
</dbReference>
<accession>D7E7H4</accession>
<dbReference type="PANTHER" id="PTHR45663:SF11">
    <property type="entry name" value="GEO12009P1"/>
    <property type="match status" value="1"/>
</dbReference>
<dbReference type="InterPro" id="IPR013766">
    <property type="entry name" value="Thioredoxin_domain"/>
</dbReference>
<protein>
    <submittedName>
        <fullName evidence="6">Thioredoxin</fullName>
    </submittedName>
</protein>
<evidence type="ECO:0000256" key="2">
    <source>
        <dbReference type="ARBA" id="ARBA00022982"/>
    </source>
</evidence>
<dbReference type="EMBL" id="CP002069">
    <property type="protein sequence ID" value="ADI73923.1"/>
    <property type="molecule type" value="Genomic_DNA"/>
</dbReference>
<dbReference type="CDD" id="cd02947">
    <property type="entry name" value="TRX_family"/>
    <property type="match status" value="1"/>
</dbReference>
<dbReference type="RefSeq" id="WP_013194490.1">
    <property type="nucleotide sequence ID" value="NC_014253.1"/>
</dbReference>
<dbReference type="Proteomes" id="UP000000391">
    <property type="component" value="Chromosome"/>
</dbReference>
<keyword evidence="2" id="KW-0249">Electron transport</keyword>
<dbReference type="OrthoDB" id="35385at2157"/>
<dbReference type="InterPro" id="IPR036249">
    <property type="entry name" value="Thioredoxin-like_sf"/>
</dbReference>
<keyword evidence="7" id="KW-1185">Reference proteome</keyword>
<reference evidence="6 7" key="1">
    <citation type="submission" date="2010-06" db="EMBL/GenBank/DDBJ databases">
        <title>Complete sequence chromosome of Methanohalobium evestigatum Z-7303.</title>
        <authorList>
            <consortium name="US DOE Joint Genome Institute"/>
            <person name="Lucas S."/>
            <person name="Copeland A."/>
            <person name="Lapidus A."/>
            <person name="Cheng J.-F."/>
            <person name="Bruce D."/>
            <person name="Goodwin L."/>
            <person name="Pitluck S."/>
            <person name="Saunders E."/>
            <person name="Detter J.C."/>
            <person name="Han C."/>
            <person name="Tapia R."/>
            <person name="Land M."/>
            <person name="Hauser L."/>
            <person name="Kyrpides N."/>
            <person name="Mikhailova N."/>
            <person name="Sieprawska-Lupa M."/>
            <person name="Whitman W.B."/>
            <person name="Anderson I."/>
            <person name="Woyke T."/>
        </authorList>
    </citation>
    <scope>NUCLEOTIDE SEQUENCE [LARGE SCALE GENOMIC DNA]</scope>
    <source>
        <strain evidence="7">ATCC BAA-1072 / DSM 3721 / NBRC 107634 / OCM 161 / Z-7303</strain>
    </source>
</reference>
<keyword evidence="4" id="KW-0676">Redox-active center</keyword>
<evidence type="ECO:0000259" key="5">
    <source>
        <dbReference type="PROSITE" id="PS51352"/>
    </source>
</evidence>
<evidence type="ECO:0000313" key="6">
    <source>
        <dbReference type="EMBL" id="ADI73923.1"/>
    </source>
</evidence>